<dbReference type="GO" id="GO:0046872">
    <property type="term" value="F:metal ion binding"/>
    <property type="evidence" value="ECO:0007669"/>
    <property type="project" value="UniProtKB-KW"/>
</dbReference>
<dbReference type="Gene3D" id="3.40.350.10">
    <property type="entry name" value="Creatinase/prolidase N-terminal domain"/>
    <property type="match status" value="1"/>
</dbReference>
<evidence type="ECO:0000313" key="7">
    <source>
        <dbReference type="EMBL" id="SDW23015.1"/>
    </source>
</evidence>
<dbReference type="InterPro" id="IPR036005">
    <property type="entry name" value="Creatinase/aminopeptidase-like"/>
</dbReference>
<dbReference type="Gene3D" id="3.90.230.10">
    <property type="entry name" value="Creatinase/methionine aminopeptidase superfamily"/>
    <property type="match status" value="1"/>
</dbReference>
<evidence type="ECO:0000256" key="4">
    <source>
        <dbReference type="ARBA" id="ARBA00022801"/>
    </source>
</evidence>
<reference evidence="7 8" key="1">
    <citation type="submission" date="2016-10" db="EMBL/GenBank/DDBJ databases">
        <authorList>
            <person name="de Groot N.N."/>
        </authorList>
    </citation>
    <scope>NUCLEOTIDE SEQUENCE [LARGE SCALE GENOMIC DNA]</scope>
    <source>
        <strain evidence="7 8">DSM 23126</strain>
    </source>
</reference>
<dbReference type="InterPro" id="IPR000994">
    <property type="entry name" value="Pept_M24"/>
</dbReference>
<comment type="similarity">
    <text evidence="2">Belongs to the peptidase M24B family.</text>
</comment>
<dbReference type="PROSITE" id="PS00491">
    <property type="entry name" value="PROLINE_PEPTIDASE"/>
    <property type="match status" value="1"/>
</dbReference>
<dbReference type="FunFam" id="3.90.230.10:FF:000014">
    <property type="entry name" value="Aminopeptidase P family protein"/>
    <property type="match status" value="1"/>
</dbReference>
<dbReference type="Pfam" id="PF00557">
    <property type="entry name" value="Peptidase_M24"/>
    <property type="match status" value="1"/>
</dbReference>
<feature type="domain" description="Creatinase N-terminal" evidence="6">
    <location>
        <begin position="6"/>
        <end position="127"/>
    </location>
</feature>
<dbReference type="AlphaFoldDB" id="A0A1H2RUN7"/>
<keyword evidence="4" id="KW-0378">Hydrolase</keyword>
<evidence type="ECO:0000256" key="1">
    <source>
        <dbReference type="ARBA" id="ARBA00001936"/>
    </source>
</evidence>
<evidence type="ECO:0000313" key="8">
    <source>
        <dbReference type="Proteomes" id="UP000199488"/>
    </source>
</evidence>
<dbReference type="GO" id="GO:0004177">
    <property type="term" value="F:aminopeptidase activity"/>
    <property type="evidence" value="ECO:0007669"/>
    <property type="project" value="UniProtKB-KW"/>
</dbReference>
<dbReference type="STRING" id="1122204.SAMN05421781_0917"/>
<protein>
    <submittedName>
        <fullName evidence="7">Xaa-Pro aminopeptidase</fullName>
    </submittedName>
</protein>
<dbReference type="InterPro" id="IPR000587">
    <property type="entry name" value="Creatinase_N"/>
</dbReference>
<evidence type="ECO:0000256" key="3">
    <source>
        <dbReference type="ARBA" id="ARBA00022723"/>
    </source>
</evidence>
<evidence type="ECO:0000256" key="2">
    <source>
        <dbReference type="ARBA" id="ARBA00008766"/>
    </source>
</evidence>
<keyword evidence="8" id="KW-1185">Reference proteome</keyword>
<gene>
    <name evidence="7" type="ORF">SAMN05421781_0917</name>
</gene>
<organism evidence="7 8">
    <name type="scientific">Marinococcus luteus</name>
    <dbReference type="NCBI Taxonomy" id="1122204"/>
    <lineage>
        <taxon>Bacteria</taxon>
        <taxon>Bacillati</taxon>
        <taxon>Bacillota</taxon>
        <taxon>Bacilli</taxon>
        <taxon>Bacillales</taxon>
        <taxon>Bacillaceae</taxon>
        <taxon>Marinococcus</taxon>
    </lineage>
</organism>
<dbReference type="GO" id="GO:0008235">
    <property type="term" value="F:metalloexopeptidase activity"/>
    <property type="evidence" value="ECO:0007669"/>
    <property type="project" value="UniProtKB-ARBA"/>
</dbReference>
<dbReference type="EMBL" id="FNNC01000001">
    <property type="protein sequence ID" value="SDW23015.1"/>
    <property type="molecule type" value="Genomic_DNA"/>
</dbReference>
<dbReference type="InterPro" id="IPR001131">
    <property type="entry name" value="Peptidase_M24B_aminopep-P_CS"/>
</dbReference>
<keyword evidence="3" id="KW-0479">Metal-binding</keyword>
<proteinExistence type="inferred from homology"/>
<feature type="domain" description="Peptidase M24" evidence="5">
    <location>
        <begin position="135"/>
        <end position="338"/>
    </location>
</feature>
<comment type="cofactor">
    <cofactor evidence="1">
        <name>Mn(2+)</name>
        <dbReference type="ChEBI" id="CHEBI:29035"/>
    </cofactor>
</comment>
<dbReference type="PANTHER" id="PTHR46112">
    <property type="entry name" value="AMINOPEPTIDASE"/>
    <property type="match status" value="1"/>
</dbReference>
<sequence>MHEITARIREDLEHKKLDALVIQSPYNRRYVSGFTGSAGTLIITKKSARLITDFRYVEQANDEALDFDVIEQKGSAWDMVEEIAQSEDVSSIGFEKQHVTYAQFEDMREKLSGSLSPVSGIVEKLRAYKSKEEVEKLQEAVNIAEDAFEHIKSIIAPNMTELDVSNELEFYMRKNGAAGSSFDIIVASGWRGALPHGIASDKVIEDGELVTLDFGAYVDGYCSDITRTLAVGEPNDDLKKIYQTVYEAQMKAVEQVGPGMTGKEADAIAREHINKEGFGDRFGHSLGHGLGMEVHEQPGVSPKSDVQLEPGMVITIEPGIYVPELGGVRIEDDVLITETGSRKLSYSAKELTIVGN</sequence>
<evidence type="ECO:0000259" key="6">
    <source>
        <dbReference type="Pfam" id="PF01321"/>
    </source>
</evidence>
<dbReference type="CDD" id="cd01092">
    <property type="entry name" value="APP-like"/>
    <property type="match status" value="1"/>
</dbReference>
<keyword evidence="7" id="KW-0645">Protease</keyword>
<accession>A0A1H2RUN7</accession>
<dbReference type="RefSeq" id="WP_091611729.1">
    <property type="nucleotide sequence ID" value="NZ_FNNC01000001.1"/>
</dbReference>
<dbReference type="PRINTS" id="PR00599">
    <property type="entry name" value="MAPEPTIDASE"/>
</dbReference>
<keyword evidence="7" id="KW-0031">Aminopeptidase</keyword>
<name>A0A1H2RUN7_9BACI</name>
<dbReference type="InterPro" id="IPR050659">
    <property type="entry name" value="Peptidase_M24B"/>
</dbReference>
<dbReference type="OrthoDB" id="9806388at2"/>
<evidence type="ECO:0000259" key="5">
    <source>
        <dbReference type="Pfam" id="PF00557"/>
    </source>
</evidence>
<dbReference type="InterPro" id="IPR001714">
    <property type="entry name" value="Pept_M24_MAP"/>
</dbReference>
<dbReference type="PANTHER" id="PTHR46112:SF3">
    <property type="entry name" value="AMINOPEPTIDASE YPDF"/>
    <property type="match status" value="1"/>
</dbReference>
<dbReference type="SUPFAM" id="SSF53092">
    <property type="entry name" value="Creatinase/prolidase N-terminal domain"/>
    <property type="match status" value="1"/>
</dbReference>
<dbReference type="Proteomes" id="UP000199488">
    <property type="component" value="Unassembled WGS sequence"/>
</dbReference>
<dbReference type="InterPro" id="IPR029149">
    <property type="entry name" value="Creatin/AminoP/Spt16_N"/>
</dbReference>
<dbReference type="SUPFAM" id="SSF55920">
    <property type="entry name" value="Creatinase/aminopeptidase"/>
    <property type="match status" value="1"/>
</dbReference>
<dbReference type="Pfam" id="PF01321">
    <property type="entry name" value="Creatinase_N"/>
    <property type="match status" value="1"/>
</dbReference>